<dbReference type="Gene3D" id="3.30.559.10">
    <property type="entry name" value="Chloramphenicol acetyltransferase-like domain"/>
    <property type="match status" value="2"/>
</dbReference>
<dbReference type="PANTHER" id="PTHR31623">
    <property type="entry name" value="F21J9.9"/>
    <property type="match status" value="1"/>
</dbReference>
<keyword evidence="2" id="KW-0808">Transferase</keyword>
<dbReference type="GO" id="GO:0016746">
    <property type="term" value="F:acyltransferase activity"/>
    <property type="evidence" value="ECO:0007669"/>
    <property type="project" value="UniProtKB-KW"/>
</dbReference>
<dbReference type="Pfam" id="PF02458">
    <property type="entry name" value="Transferase"/>
    <property type="match status" value="1"/>
</dbReference>
<reference evidence="4 5" key="1">
    <citation type="journal article" date="2017" name="Nat. Commun.">
        <title>Genome assembly with in vitro proximity ligation data and whole-genome triplication in lettuce.</title>
        <authorList>
            <person name="Reyes-Chin-Wo S."/>
            <person name="Wang Z."/>
            <person name="Yang X."/>
            <person name="Kozik A."/>
            <person name="Arikit S."/>
            <person name="Song C."/>
            <person name="Xia L."/>
            <person name="Froenicke L."/>
            <person name="Lavelle D.O."/>
            <person name="Truco M.J."/>
            <person name="Xia R."/>
            <person name="Zhu S."/>
            <person name="Xu C."/>
            <person name="Xu H."/>
            <person name="Xu X."/>
            <person name="Cox K."/>
            <person name="Korf I."/>
            <person name="Meyers B.C."/>
            <person name="Michelmore R.W."/>
        </authorList>
    </citation>
    <scope>NUCLEOTIDE SEQUENCE [LARGE SCALE GENOMIC DNA]</scope>
    <source>
        <strain evidence="5">cv. Salinas</strain>
        <tissue evidence="4">Seedlings</tissue>
    </source>
</reference>
<keyword evidence="5" id="KW-1185">Reference proteome</keyword>
<sequence length="526" mass="58361">MIRLFGSLLVSSKASKQPLLVRERLLAAYLITTKQCSYEPRFFSTQRPSPIPQEFKFSQTHGGVKSVQEKSKSGIRVISIQHVKPAKPTPHELRLYKLSALDQINIPSYVPFIFFYPNNANGNTNINISIDNLVVERSKLLRDSLSETLTRFYPFAGKYIDDNHIECNDEGVHYVETQVDGDLSSFVAKPDYNLLQGLLPLNSNEPTRGQYLVMIQVNFFSCGGVAISMYNSHKLIDGRTYSTFLNAWASTAKGDPQKMLYPNFVSSSLFHPNTKAASNASCPLSFLAVRPLMLKSGKCSTKRFRFDSSALQALKEKAAASSSISSTRVVAVTSLIWKCATTAARTLHGKRPSILQFAMNIRGRFTPPLPENAIGNICWTGVASCELKDSLRLETMIGHVKGGIAKVDSIFLEKFKGEQGSDYIVDGMKRLGGQMSRYDADYYSSSSMCNSGLYEADFGWGKPVWSCYGNFNDNIPLYANIIILMDTSSGDGVEAWVMLGQEEMDILECDPDLLLYASVEPSPLQS</sequence>
<keyword evidence="3" id="KW-0012">Acyltransferase</keyword>
<dbReference type="EMBL" id="NBSK02000002">
    <property type="protein sequence ID" value="KAJ0220017.1"/>
    <property type="molecule type" value="Genomic_DNA"/>
</dbReference>
<evidence type="ECO:0008006" key="6">
    <source>
        <dbReference type="Google" id="ProtNLM"/>
    </source>
</evidence>
<dbReference type="AlphaFoldDB" id="A0A9R1WBV6"/>
<evidence type="ECO:0000313" key="5">
    <source>
        <dbReference type="Proteomes" id="UP000235145"/>
    </source>
</evidence>
<comment type="caution">
    <text evidence="4">The sequence shown here is derived from an EMBL/GenBank/DDBJ whole genome shotgun (WGS) entry which is preliminary data.</text>
</comment>
<dbReference type="PANTHER" id="PTHR31623:SF122">
    <property type="entry name" value="HXXXD-TYPE ACYL-TRANSFERASE FAMILY PROTEIN"/>
    <property type="match status" value="1"/>
</dbReference>
<gene>
    <name evidence="4" type="ORF">LSAT_V11C200080740</name>
</gene>
<name>A0A9R1WBV6_LACSA</name>
<proteinExistence type="inferred from homology"/>
<dbReference type="Proteomes" id="UP000235145">
    <property type="component" value="Unassembled WGS sequence"/>
</dbReference>
<evidence type="ECO:0000256" key="1">
    <source>
        <dbReference type="ARBA" id="ARBA00009861"/>
    </source>
</evidence>
<accession>A0A9R1WBV6</accession>
<evidence type="ECO:0000256" key="2">
    <source>
        <dbReference type="ARBA" id="ARBA00022679"/>
    </source>
</evidence>
<dbReference type="InterPro" id="IPR023213">
    <property type="entry name" value="CAT-like_dom_sf"/>
</dbReference>
<dbReference type="OrthoDB" id="1932220at2759"/>
<evidence type="ECO:0000313" key="4">
    <source>
        <dbReference type="EMBL" id="KAJ0220017.1"/>
    </source>
</evidence>
<evidence type="ECO:0000256" key="3">
    <source>
        <dbReference type="ARBA" id="ARBA00023315"/>
    </source>
</evidence>
<protein>
    <recommendedName>
        <fullName evidence="6">Transferase, Chloramphenicol acetyltransferase-like domain protein</fullName>
    </recommendedName>
</protein>
<organism evidence="4 5">
    <name type="scientific">Lactuca sativa</name>
    <name type="common">Garden lettuce</name>
    <dbReference type="NCBI Taxonomy" id="4236"/>
    <lineage>
        <taxon>Eukaryota</taxon>
        <taxon>Viridiplantae</taxon>
        <taxon>Streptophyta</taxon>
        <taxon>Embryophyta</taxon>
        <taxon>Tracheophyta</taxon>
        <taxon>Spermatophyta</taxon>
        <taxon>Magnoliopsida</taxon>
        <taxon>eudicotyledons</taxon>
        <taxon>Gunneridae</taxon>
        <taxon>Pentapetalae</taxon>
        <taxon>asterids</taxon>
        <taxon>campanulids</taxon>
        <taxon>Asterales</taxon>
        <taxon>Asteraceae</taxon>
        <taxon>Cichorioideae</taxon>
        <taxon>Cichorieae</taxon>
        <taxon>Lactucinae</taxon>
        <taxon>Lactuca</taxon>
    </lineage>
</organism>
<comment type="similarity">
    <text evidence="1">Belongs to the plant acyltransferase family.</text>
</comment>